<feature type="non-terminal residue" evidence="1">
    <location>
        <position position="1"/>
    </location>
</feature>
<gene>
    <name evidence="1" type="ORF">DSY94_01055</name>
</gene>
<dbReference type="AlphaFoldDB" id="A0A432GSZ1"/>
<evidence type="ECO:0000313" key="1">
    <source>
        <dbReference type="EMBL" id="RTZ86703.1"/>
    </source>
</evidence>
<evidence type="ECO:0000313" key="2">
    <source>
        <dbReference type="Proteomes" id="UP000287176"/>
    </source>
</evidence>
<dbReference type="Proteomes" id="UP000287176">
    <property type="component" value="Unassembled WGS sequence"/>
</dbReference>
<protein>
    <submittedName>
        <fullName evidence="1">Uncharacterized protein</fullName>
    </submittedName>
</protein>
<proteinExistence type="predicted"/>
<organism evidence="1 2">
    <name type="scientific">SAR324 cluster bacterium</name>
    <dbReference type="NCBI Taxonomy" id="2024889"/>
    <lineage>
        <taxon>Bacteria</taxon>
        <taxon>Deltaproteobacteria</taxon>
        <taxon>SAR324 cluster</taxon>
    </lineage>
</organism>
<dbReference type="EMBL" id="QNZI01000029">
    <property type="protein sequence ID" value="RTZ86703.1"/>
    <property type="molecule type" value="Genomic_DNA"/>
</dbReference>
<reference evidence="1 2" key="1">
    <citation type="submission" date="2018-06" db="EMBL/GenBank/DDBJ databases">
        <title>Combined omics and stable isotope probing to characterize newly discovered Mariana Back-Arc vent microbial communities.</title>
        <authorList>
            <person name="Trembath-Reichert E."/>
            <person name="Huber J.A."/>
        </authorList>
    </citation>
    <scope>NUCLEOTIDE SEQUENCE [LARGE SCALE GENOMIC DNA]</scope>
    <source>
        <strain evidence="1">MAG 24</strain>
    </source>
</reference>
<name>A0A432GSZ1_9DELT</name>
<accession>A0A432GSZ1</accession>
<sequence length="102" mass="11095">LLPFLFVSGACYEDPLWDPGSQRELDPAALADVVALLPHDEGVDEVALRYDLPPDLLIVMGWVGSSWSDPDPDHHRTVITFVGSPEAVEQAAGELAVMRQNS</sequence>
<comment type="caution">
    <text evidence="1">The sequence shown here is derived from an EMBL/GenBank/DDBJ whole genome shotgun (WGS) entry which is preliminary data.</text>
</comment>